<evidence type="ECO:0000313" key="4">
    <source>
        <dbReference type="EMBL" id="MFC5712543.1"/>
    </source>
</evidence>
<accession>A0ABW0YPV1</accession>
<keyword evidence="4" id="KW-0347">Helicase</keyword>
<dbReference type="RefSeq" id="WP_385939721.1">
    <property type="nucleotide sequence ID" value="NZ_JBHSOZ010000003.1"/>
</dbReference>
<feature type="domain" description="Helicase C-terminal" evidence="3">
    <location>
        <begin position="831"/>
        <end position="985"/>
    </location>
</feature>
<dbReference type="CDD" id="cd18793">
    <property type="entry name" value="SF2_C_SNF"/>
    <property type="match status" value="1"/>
</dbReference>
<dbReference type="Pfam" id="PF00176">
    <property type="entry name" value="SNF2-rel_dom"/>
    <property type="match status" value="1"/>
</dbReference>
<dbReference type="InterPro" id="IPR001650">
    <property type="entry name" value="Helicase_C-like"/>
</dbReference>
<dbReference type="Pfam" id="PF12419">
    <property type="entry name" value="DUF3670"/>
    <property type="match status" value="1"/>
</dbReference>
<dbReference type="InterPro" id="IPR000330">
    <property type="entry name" value="SNF2_N"/>
</dbReference>
<dbReference type="InterPro" id="IPR049730">
    <property type="entry name" value="SNF2/RAD54-like_C"/>
</dbReference>
<feature type="domain" description="Helicase ATP-binding" evidence="2">
    <location>
        <begin position="535"/>
        <end position="699"/>
    </location>
</feature>
<dbReference type="SMART" id="SM00490">
    <property type="entry name" value="HELICc"/>
    <property type="match status" value="1"/>
</dbReference>
<dbReference type="SUPFAM" id="SSF52540">
    <property type="entry name" value="P-loop containing nucleoside triphosphate hydrolases"/>
    <property type="match status" value="2"/>
</dbReference>
<keyword evidence="4" id="KW-0547">Nucleotide-binding</keyword>
<name>A0ABW0YPV1_9BACI</name>
<gene>
    <name evidence="4" type="ORF">ACFPU1_07105</name>
</gene>
<comment type="caution">
    <text evidence="4">The sequence shown here is derived from an EMBL/GenBank/DDBJ whole genome shotgun (WGS) entry which is preliminary data.</text>
</comment>
<keyword evidence="1 4" id="KW-0378">Hydrolase</keyword>
<dbReference type="EC" id="3.6.4.-" evidence="4"/>
<dbReference type="InterPro" id="IPR022138">
    <property type="entry name" value="DUF3670"/>
</dbReference>
<dbReference type="InterPro" id="IPR027417">
    <property type="entry name" value="P-loop_NTPase"/>
</dbReference>
<dbReference type="Gene3D" id="3.40.50.10810">
    <property type="entry name" value="Tandem AAA-ATPase domain"/>
    <property type="match status" value="1"/>
</dbReference>
<keyword evidence="5" id="KW-1185">Reference proteome</keyword>
<keyword evidence="4" id="KW-0067">ATP-binding</keyword>
<protein>
    <submittedName>
        <fullName evidence="4">DEAD/DEAH box helicase</fullName>
        <ecNumber evidence="4">3.6.4.-</ecNumber>
    </submittedName>
</protein>
<dbReference type="GO" id="GO:0016787">
    <property type="term" value="F:hydrolase activity"/>
    <property type="evidence" value="ECO:0007669"/>
    <property type="project" value="UniProtKB-KW"/>
</dbReference>
<dbReference type="EMBL" id="JBHSOZ010000003">
    <property type="protein sequence ID" value="MFC5712543.1"/>
    <property type="molecule type" value="Genomic_DNA"/>
</dbReference>
<evidence type="ECO:0000259" key="2">
    <source>
        <dbReference type="PROSITE" id="PS51192"/>
    </source>
</evidence>
<dbReference type="Gene3D" id="3.40.50.300">
    <property type="entry name" value="P-loop containing nucleotide triphosphate hydrolases"/>
    <property type="match status" value="1"/>
</dbReference>
<dbReference type="Proteomes" id="UP001596142">
    <property type="component" value="Unassembled WGS sequence"/>
</dbReference>
<proteinExistence type="predicted"/>
<dbReference type="Pfam" id="PF00271">
    <property type="entry name" value="Helicase_C"/>
    <property type="match status" value="1"/>
</dbReference>
<sequence>MSQLNNMSLPILHITYSQPGKWVAWCEKGSMSPATAYGRFPFLFPIQEWAPLVFYEETESYFGTMISSVETKVTVPVKNGEGESESGVFQALLSFNPTSNHSVESLSSFLIEGVAIEYNDLFLKRTSALRSQAAQGNILLGKDAQYWLDFFQEIISLLKDKSFFPGQDGHWYLKGINTQKWFEAMPPAAAAAEISDSQEKRFPPFLSGSSFTQLTHRTADFIIRNTLGKNDTLRSSLINDMEHMDAQRHLDPGFSKNTPCEPEQKPLFSWFQTYPFQLAVSITEPVNMAKEWEMEIFLQDKTSPDVTVNIEDISRGLHPWKENPVPYFIRALKDLKEIAPSLREFSLHKGKIRLSRAEVGIFLFQEAGALKKQDIAVLVPKSVTVKNQPDNIIMKGQPYHSTVDPLINWDDPESLQYDIQIGDFRLTKEEFLLLIEQQERILTWNDQWVVWDPGLMEAWYKKIQQQPMQQVMKMAVRDMESSSSVSKEEWYSAWEGDISTLLERAYRQDPVLLSPPASFKGKLRPYQLAGYSWLIQQRQLGLGCCLADDMGLGKTVQTIAYMVTVLSQNSRLSSSPFLLLAPTSLIENWKEEFQQFAPFTNVLLHYGKDRAVTSEELLSQNADVIITSYGLAARDENILKTIIWNGLIFDEAQYLKNLQSKQRKSAAKLKAVHKVALTGTPVENRLHELWSILDLLNRGYLGSKAQFEKDIIQPLQDDNEEKKQQALQKLQTLIAPCLLRRKKSDESLHLQLPMKKEQTHLLGLTEEQAALYQAVVNNLLRGVQGKNETARRGAVFAAFTHLKQICNHPAQYLKQERLESHRSKKWDYFLYLLDNIKNLDEKVLVFTQYTEMGSLIEKELNHHMDIPVFYLYGSLSRHARENQIKMFKEHEGCAVFILSLKAGGVGLNLTEATHVIHYDRWWNPAVEQQATDRAYRLGQTSDVTVHTLVVKGTIEDKIDRLIKDKKTLNDEVLANDLPLFDKSTEDELARWFQLE</sequence>
<organism evidence="4 5">
    <name type="scientific">Thalassorhabdus alkalitolerans</name>
    <dbReference type="NCBI Taxonomy" id="2282697"/>
    <lineage>
        <taxon>Bacteria</taxon>
        <taxon>Bacillati</taxon>
        <taxon>Bacillota</taxon>
        <taxon>Bacilli</taxon>
        <taxon>Bacillales</taxon>
        <taxon>Bacillaceae</taxon>
        <taxon>Thalassorhabdus</taxon>
    </lineage>
</organism>
<dbReference type="InterPro" id="IPR014001">
    <property type="entry name" value="Helicase_ATP-bd"/>
</dbReference>
<evidence type="ECO:0000259" key="3">
    <source>
        <dbReference type="PROSITE" id="PS51194"/>
    </source>
</evidence>
<evidence type="ECO:0000313" key="5">
    <source>
        <dbReference type="Proteomes" id="UP001596142"/>
    </source>
</evidence>
<dbReference type="PANTHER" id="PTHR10799">
    <property type="entry name" value="SNF2/RAD54 HELICASE FAMILY"/>
    <property type="match status" value="1"/>
</dbReference>
<evidence type="ECO:0000256" key="1">
    <source>
        <dbReference type="ARBA" id="ARBA00022801"/>
    </source>
</evidence>
<dbReference type="SMART" id="SM00487">
    <property type="entry name" value="DEXDc"/>
    <property type="match status" value="1"/>
</dbReference>
<dbReference type="InterPro" id="IPR038718">
    <property type="entry name" value="SNF2-like_sf"/>
</dbReference>
<dbReference type="GO" id="GO:0004386">
    <property type="term" value="F:helicase activity"/>
    <property type="evidence" value="ECO:0007669"/>
    <property type="project" value="UniProtKB-KW"/>
</dbReference>
<reference evidence="5" key="1">
    <citation type="journal article" date="2019" name="Int. J. Syst. Evol. Microbiol.">
        <title>The Global Catalogue of Microorganisms (GCM) 10K type strain sequencing project: providing services to taxonomists for standard genome sequencing and annotation.</title>
        <authorList>
            <consortium name="The Broad Institute Genomics Platform"/>
            <consortium name="The Broad Institute Genome Sequencing Center for Infectious Disease"/>
            <person name="Wu L."/>
            <person name="Ma J."/>
        </authorList>
    </citation>
    <scope>NUCLEOTIDE SEQUENCE [LARGE SCALE GENOMIC DNA]</scope>
    <source>
        <strain evidence="5">CECT 7184</strain>
    </source>
</reference>
<dbReference type="PROSITE" id="PS51194">
    <property type="entry name" value="HELICASE_CTER"/>
    <property type="match status" value="1"/>
</dbReference>
<dbReference type="PROSITE" id="PS51192">
    <property type="entry name" value="HELICASE_ATP_BIND_1"/>
    <property type="match status" value="1"/>
</dbReference>